<dbReference type="NCBIfam" id="TIGR01845">
    <property type="entry name" value="outer_NodT"/>
    <property type="match status" value="1"/>
</dbReference>
<dbReference type="GO" id="GO:0015562">
    <property type="term" value="F:efflux transmembrane transporter activity"/>
    <property type="evidence" value="ECO:0007669"/>
    <property type="project" value="InterPro"/>
</dbReference>
<keyword evidence="2 3" id="KW-0449">Lipoprotein</keyword>
<dbReference type="PROSITE" id="PS51257">
    <property type="entry name" value="PROKAR_LIPOPROTEIN"/>
    <property type="match status" value="1"/>
</dbReference>
<evidence type="ECO:0000313" key="3">
    <source>
        <dbReference type="EMBL" id="SJZ72322.1"/>
    </source>
</evidence>
<dbReference type="Pfam" id="PF02321">
    <property type="entry name" value="OEP"/>
    <property type="match status" value="2"/>
</dbReference>
<sequence length="471" mass="51374">MNTRYSTFIILLLSLVVGLAACRVGRNYERPPVALPNQFGNVAPSDSSIAEMEWKRFFSDATLQQLIDKALTGNYDLQLAVKRVEASQAYLKQAKAAWLPAFNATATANTNFPSKNSFTGMNLSNFNFGDHIEDYNLGVGMSWEIDVWGKIRRQREAAQATLLQSYEGQRAVQTGLVAAIASSYFNLLMLDNQLAIAKRNVELSDTIVQMIRLQKTAGEVTELAVQQAISQKQTAALLVPQLEQGIAIQENAIRILTGELPAPISRTSQLHDFKVADSLPTGIPAAMVSRRPDVRSAEMGLVAANARVGAAQGNMYPSLSITANGGVNAFKASNWFTLPASLFGTVAGSITQPIFQRRALKTQLEVAKIEREQSVISFRQATLNAVGEVSDALIKLDKLKTQQQIAGEQVSTTQLAVQQAQMLFRSGMATYLEVITAQSRALQAELGQADVDRQRLSAMVDLYRSLGGGWK</sequence>
<dbReference type="STRING" id="634771.SAMN04488128_1011350"/>
<dbReference type="Gene3D" id="2.20.200.10">
    <property type="entry name" value="Outer membrane efflux proteins (OEP)"/>
    <property type="match status" value="1"/>
</dbReference>
<dbReference type="InterPro" id="IPR003423">
    <property type="entry name" value="OMP_efflux"/>
</dbReference>
<keyword evidence="2" id="KW-0472">Membrane</keyword>
<keyword evidence="2" id="KW-0812">Transmembrane</keyword>
<accession>A0A1T4MZA4</accession>
<dbReference type="Gene3D" id="1.20.1600.10">
    <property type="entry name" value="Outer membrane efflux proteins (OEP)"/>
    <property type="match status" value="1"/>
</dbReference>
<proteinExistence type="inferred from homology"/>
<dbReference type="Proteomes" id="UP000190367">
    <property type="component" value="Unassembled WGS sequence"/>
</dbReference>
<dbReference type="PANTHER" id="PTHR30203">
    <property type="entry name" value="OUTER MEMBRANE CATION EFFLUX PROTEIN"/>
    <property type="match status" value="1"/>
</dbReference>
<reference evidence="4" key="1">
    <citation type="submission" date="2017-02" db="EMBL/GenBank/DDBJ databases">
        <authorList>
            <person name="Varghese N."/>
            <person name="Submissions S."/>
        </authorList>
    </citation>
    <scope>NUCLEOTIDE SEQUENCE [LARGE SCALE GENOMIC DNA]</scope>
    <source>
        <strain evidence="4">DSM 22224</strain>
    </source>
</reference>
<evidence type="ECO:0000256" key="2">
    <source>
        <dbReference type="RuleBase" id="RU362097"/>
    </source>
</evidence>
<comment type="subcellular location">
    <subcellularLocation>
        <location evidence="2">Cell membrane</location>
        <topology evidence="2">Lipid-anchor</topology>
    </subcellularLocation>
</comment>
<comment type="similarity">
    <text evidence="1 2">Belongs to the outer membrane factor (OMF) (TC 1.B.17) family.</text>
</comment>
<dbReference type="OrthoDB" id="9770517at2"/>
<keyword evidence="2" id="KW-0564">Palmitate</keyword>
<dbReference type="SUPFAM" id="SSF56954">
    <property type="entry name" value="Outer membrane efflux proteins (OEP)"/>
    <property type="match status" value="1"/>
</dbReference>
<organism evidence="3 4">
    <name type="scientific">Chitinophaga eiseniae</name>
    <dbReference type="NCBI Taxonomy" id="634771"/>
    <lineage>
        <taxon>Bacteria</taxon>
        <taxon>Pseudomonadati</taxon>
        <taxon>Bacteroidota</taxon>
        <taxon>Chitinophagia</taxon>
        <taxon>Chitinophagales</taxon>
        <taxon>Chitinophagaceae</taxon>
        <taxon>Chitinophaga</taxon>
    </lineage>
</organism>
<evidence type="ECO:0000313" key="4">
    <source>
        <dbReference type="Proteomes" id="UP000190367"/>
    </source>
</evidence>
<protein>
    <submittedName>
        <fullName evidence="3">Efflux transporter, outer membrane factor (OMF) lipoprotein, NodT family</fullName>
    </submittedName>
</protein>
<name>A0A1T4MZA4_9BACT</name>
<dbReference type="GO" id="GO:0005886">
    <property type="term" value="C:plasma membrane"/>
    <property type="evidence" value="ECO:0007669"/>
    <property type="project" value="UniProtKB-SubCell"/>
</dbReference>
<keyword evidence="2" id="KW-1134">Transmembrane beta strand</keyword>
<evidence type="ECO:0000256" key="1">
    <source>
        <dbReference type="ARBA" id="ARBA00007613"/>
    </source>
</evidence>
<dbReference type="AlphaFoldDB" id="A0A1T4MZA4"/>
<dbReference type="PANTHER" id="PTHR30203:SF33">
    <property type="entry name" value="BLR4455 PROTEIN"/>
    <property type="match status" value="1"/>
</dbReference>
<dbReference type="EMBL" id="FUWZ01000001">
    <property type="protein sequence ID" value="SJZ72322.1"/>
    <property type="molecule type" value="Genomic_DNA"/>
</dbReference>
<dbReference type="InterPro" id="IPR010131">
    <property type="entry name" value="MdtP/NodT-like"/>
</dbReference>
<gene>
    <name evidence="3" type="ORF">SAMN04488128_1011350</name>
</gene>
<keyword evidence="4" id="KW-1185">Reference proteome</keyword>